<organism evidence="8 9">
    <name type="scientific">Tumebacillus avium</name>
    <dbReference type="NCBI Taxonomy" id="1903704"/>
    <lineage>
        <taxon>Bacteria</taxon>
        <taxon>Bacillati</taxon>
        <taxon>Bacillota</taxon>
        <taxon>Bacilli</taxon>
        <taxon>Bacillales</taxon>
        <taxon>Alicyclobacillaceae</taxon>
        <taxon>Tumebacillus</taxon>
    </lineage>
</organism>
<keyword evidence="2" id="KW-0963">Cytoplasm</keyword>
<dbReference type="Gene3D" id="1.25.40.10">
    <property type="entry name" value="Tetratricopeptide repeat domain"/>
    <property type="match status" value="1"/>
</dbReference>
<feature type="repeat" description="TPR" evidence="6">
    <location>
        <begin position="243"/>
        <end position="276"/>
    </location>
</feature>
<keyword evidence="9" id="KW-1185">Reference proteome</keyword>
<comment type="subcellular location">
    <subcellularLocation>
        <location evidence="1">Cytoplasm</location>
    </subcellularLocation>
</comment>
<dbReference type="Gene3D" id="1.10.260.40">
    <property type="entry name" value="lambda repressor-like DNA-binding domains"/>
    <property type="match status" value="1"/>
</dbReference>
<evidence type="ECO:0000313" key="9">
    <source>
        <dbReference type="Proteomes" id="UP000195437"/>
    </source>
</evidence>
<dbReference type="CDD" id="cd00093">
    <property type="entry name" value="HTH_XRE"/>
    <property type="match status" value="1"/>
</dbReference>
<name>A0A1Y0IRN0_9BACL</name>
<dbReference type="InterPro" id="IPR010982">
    <property type="entry name" value="Lambda_DNA-bd_dom_sf"/>
</dbReference>
<dbReference type="GO" id="GO:0005737">
    <property type="term" value="C:cytoplasm"/>
    <property type="evidence" value="ECO:0007669"/>
    <property type="project" value="UniProtKB-SubCell"/>
</dbReference>
<dbReference type="Pfam" id="PF13424">
    <property type="entry name" value="TPR_12"/>
    <property type="match status" value="1"/>
</dbReference>
<comment type="similarity">
    <text evidence="5">Belongs to the Rap family.</text>
</comment>
<evidence type="ECO:0000313" key="8">
    <source>
        <dbReference type="EMBL" id="ARU62679.1"/>
    </source>
</evidence>
<dbReference type="AlphaFoldDB" id="A0A1Y0IRN0"/>
<dbReference type="SMART" id="SM00028">
    <property type="entry name" value="TPR"/>
    <property type="match status" value="6"/>
</dbReference>
<evidence type="ECO:0000259" key="7">
    <source>
        <dbReference type="PROSITE" id="PS50943"/>
    </source>
</evidence>
<dbReference type="PANTHER" id="PTHR46630">
    <property type="entry name" value="TETRATRICOPEPTIDE REPEAT PROTEIN 29"/>
    <property type="match status" value="1"/>
</dbReference>
<sequence>MKSNNNGCDQMNETLGQRIRRLRKERNLSQTELGNLVGVTISWISTIEQDRSTPSAELLAKLADTFKIPIRELLQNEDQHMELVSRIKLVEVLLETSKSKEAEQVINNVLKHPELSTNQHDILTVYLAESKYQQKQPNESLEILLPLIHTLEVNNHHDAYLLAQVRNQIGKAYTILRQYTNAFYNYQKAYDYSNRFEFNVLSAKICYNLGVALMIKGRYEDSISHLQSSFDFFERVGDLKSLGQVYYEQGLAYKNMKEYSKAIDCFEHAKVILNSHNLKIFSAIVQHTIASVLTLEKNPDQAIQELTSCLPIFEEENDYPRMILIHTKIANAHLQKRDFNRAALSLNDALNLVNKYQVEKNHPSTGELYKYFGQYYYETGNYSKSIYYASKSFEIFDRIGFIRDQIQAMKISTDAYQRLGQFDKAFVLERQRCELFEKLQLDGVKSHEKID</sequence>
<evidence type="ECO:0000256" key="3">
    <source>
        <dbReference type="ARBA" id="ARBA00022737"/>
    </source>
</evidence>
<dbReference type="KEGG" id="tum:CBW65_18130"/>
<feature type="domain" description="HTH cro/C1-type" evidence="7">
    <location>
        <begin position="19"/>
        <end position="73"/>
    </location>
</feature>
<dbReference type="InterPro" id="IPR019734">
    <property type="entry name" value="TPR_rpt"/>
</dbReference>
<evidence type="ECO:0000256" key="6">
    <source>
        <dbReference type="PROSITE-ProRule" id="PRU00339"/>
    </source>
</evidence>
<accession>A0A1Y0IRN0</accession>
<dbReference type="SMART" id="SM00530">
    <property type="entry name" value="HTH_XRE"/>
    <property type="match status" value="1"/>
</dbReference>
<evidence type="ECO:0000256" key="5">
    <source>
        <dbReference type="ARBA" id="ARBA00038253"/>
    </source>
</evidence>
<dbReference type="EMBL" id="CP021434">
    <property type="protein sequence ID" value="ARU62679.1"/>
    <property type="molecule type" value="Genomic_DNA"/>
</dbReference>
<protein>
    <recommendedName>
        <fullName evidence="7">HTH cro/C1-type domain-containing protein</fullName>
    </recommendedName>
</protein>
<evidence type="ECO:0000256" key="2">
    <source>
        <dbReference type="ARBA" id="ARBA00022490"/>
    </source>
</evidence>
<reference evidence="9" key="1">
    <citation type="submission" date="2017-05" db="EMBL/GenBank/DDBJ databases">
        <authorList>
            <person name="Sung H."/>
        </authorList>
    </citation>
    <scope>NUCLEOTIDE SEQUENCE [LARGE SCALE GENOMIC DNA]</scope>
    <source>
        <strain evidence="9">AR23208</strain>
    </source>
</reference>
<keyword evidence="3" id="KW-0677">Repeat</keyword>
<keyword evidence="4 6" id="KW-0802">TPR repeat</keyword>
<dbReference type="InterPro" id="IPR011990">
    <property type="entry name" value="TPR-like_helical_dom_sf"/>
</dbReference>
<dbReference type="PROSITE" id="PS50005">
    <property type="entry name" value="TPR"/>
    <property type="match status" value="1"/>
</dbReference>
<dbReference type="InterPro" id="IPR001387">
    <property type="entry name" value="Cro/C1-type_HTH"/>
</dbReference>
<dbReference type="GO" id="GO:0003677">
    <property type="term" value="F:DNA binding"/>
    <property type="evidence" value="ECO:0007669"/>
    <property type="project" value="InterPro"/>
</dbReference>
<dbReference type="Pfam" id="PF12844">
    <property type="entry name" value="HTH_19"/>
    <property type="match status" value="1"/>
</dbReference>
<dbReference type="InterPro" id="IPR051476">
    <property type="entry name" value="Bac_ResReg_Asp_Phosphatase"/>
</dbReference>
<dbReference type="SUPFAM" id="SSF48452">
    <property type="entry name" value="TPR-like"/>
    <property type="match status" value="2"/>
</dbReference>
<dbReference type="SUPFAM" id="SSF47413">
    <property type="entry name" value="lambda repressor-like DNA-binding domains"/>
    <property type="match status" value="1"/>
</dbReference>
<proteinExistence type="inferred from homology"/>
<evidence type="ECO:0000256" key="1">
    <source>
        <dbReference type="ARBA" id="ARBA00004496"/>
    </source>
</evidence>
<dbReference type="PROSITE" id="PS50943">
    <property type="entry name" value="HTH_CROC1"/>
    <property type="match status" value="1"/>
</dbReference>
<gene>
    <name evidence="8" type="ORF">CBW65_18130</name>
</gene>
<dbReference type="OrthoDB" id="2379415at2"/>
<dbReference type="PANTHER" id="PTHR46630:SF1">
    <property type="entry name" value="TETRATRICOPEPTIDE REPEAT PROTEIN 29"/>
    <property type="match status" value="1"/>
</dbReference>
<evidence type="ECO:0000256" key="4">
    <source>
        <dbReference type="ARBA" id="ARBA00022803"/>
    </source>
</evidence>
<dbReference type="Proteomes" id="UP000195437">
    <property type="component" value="Chromosome"/>
</dbReference>